<accession>A0A2I0BBB5</accession>
<gene>
    <name evidence="2" type="ORF">AXF42_Ash013215</name>
</gene>
<dbReference type="AlphaFoldDB" id="A0A2I0BBB5"/>
<name>A0A2I0BBB5_9ASPA</name>
<evidence type="ECO:0000256" key="1">
    <source>
        <dbReference type="SAM" id="MobiDB-lite"/>
    </source>
</evidence>
<organism evidence="2 3">
    <name type="scientific">Apostasia shenzhenica</name>
    <dbReference type="NCBI Taxonomy" id="1088818"/>
    <lineage>
        <taxon>Eukaryota</taxon>
        <taxon>Viridiplantae</taxon>
        <taxon>Streptophyta</taxon>
        <taxon>Embryophyta</taxon>
        <taxon>Tracheophyta</taxon>
        <taxon>Spermatophyta</taxon>
        <taxon>Magnoliopsida</taxon>
        <taxon>Liliopsida</taxon>
        <taxon>Asparagales</taxon>
        <taxon>Orchidaceae</taxon>
        <taxon>Apostasioideae</taxon>
        <taxon>Apostasia</taxon>
    </lineage>
</organism>
<proteinExistence type="predicted"/>
<feature type="region of interest" description="Disordered" evidence="1">
    <location>
        <begin position="114"/>
        <end position="160"/>
    </location>
</feature>
<keyword evidence="3" id="KW-1185">Reference proteome</keyword>
<feature type="compositionally biased region" description="Basic and acidic residues" evidence="1">
    <location>
        <begin position="136"/>
        <end position="160"/>
    </location>
</feature>
<reference evidence="2 3" key="1">
    <citation type="journal article" date="2017" name="Nature">
        <title>The Apostasia genome and the evolution of orchids.</title>
        <authorList>
            <person name="Zhang G.Q."/>
            <person name="Liu K.W."/>
            <person name="Li Z."/>
            <person name="Lohaus R."/>
            <person name="Hsiao Y.Y."/>
            <person name="Niu S.C."/>
            <person name="Wang J.Y."/>
            <person name="Lin Y.C."/>
            <person name="Xu Q."/>
            <person name="Chen L.J."/>
            <person name="Yoshida K."/>
            <person name="Fujiwara S."/>
            <person name="Wang Z.W."/>
            <person name="Zhang Y.Q."/>
            <person name="Mitsuda N."/>
            <person name="Wang M."/>
            <person name="Liu G.H."/>
            <person name="Pecoraro L."/>
            <person name="Huang H.X."/>
            <person name="Xiao X.J."/>
            <person name="Lin M."/>
            <person name="Wu X.Y."/>
            <person name="Wu W.L."/>
            <person name="Chen Y.Y."/>
            <person name="Chang S.B."/>
            <person name="Sakamoto S."/>
            <person name="Ohme-Takagi M."/>
            <person name="Yagi M."/>
            <person name="Zeng S.J."/>
            <person name="Shen C.Y."/>
            <person name="Yeh C.M."/>
            <person name="Luo Y.B."/>
            <person name="Tsai W.C."/>
            <person name="Van de Peer Y."/>
            <person name="Liu Z.J."/>
        </authorList>
    </citation>
    <scope>NUCLEOTIDE SEQUENCE [LARGE SCALE GENOMIC DNA]</scope>
    <source>
        <strain evidence="3">cv. Shenzhen</strain>
        <tissue evidence="2">Stem</tissue>
    </source>
</reference>
<evidence type="ECO:0000313" key="3">
    <source>
        <dbReference type="Proteomes" id="UP000236161"/>
    </source>
</evidence>
<sequence length="252" mass="27090">MSVPAATTLGEEEVPVAKVAGVLTQVLESVQKAVDAAAAEVVIVSDSPVKPSQKARELKEVALVGETATGEKLAPGKILLKEEEIERLFPRFVVFEGGVRKLPLVVCRPPPLGVPLPAPEKKRRPFLSLPPLGPLSEEKKEEKGKKGEQEEGNKMEEVAKGKDDPLSTIFVSAPGIEGPGDKMEEATKEKGVVLPAAPSATFGTEGVWSMLGDRLCEIRWAEEKILGNTSEVLEVIKSLKGKEDVEARCLRE</sequence>
<dbReference type="EMBL" id="KZ451896">
    <property type="protein sequence ID" value="PKA65094.1"/>
    <property type="molecule type" value="Genomic_DNA"/>
</dbReference>
<evidence type="ECO:0000313" key="2">
    <source>
        <dbReference type="EMBL" id="PKA65094.1"/>
    </source>
</evidence>
<protein>
    <submittedName>
        <fullName evidence="2">Uncharacterized protein</fullName>
    </submittedName>
</protein>
<dbReference type="Proteomes" id="UP000236161">
    <property type="component" value="Unassembled WGS sequence"/>
</dbReference>